<dbReference type="PANTHER" id="PTHR46558:SF11">
    <property type="entry name" value="HTH-TYPE TRANSCRIPTIONAL REGULATOR XRE"/>
    <property type="match status" value="1"/>
</dbReference>
<evidence type="ECO:0000256" key="3">
    <source>
        <dbReference type="ARBA" id="ARBA00023125"/>
    </source>
</evidence>
<comment type="caution">
    <text evidence="6">The sequence shown here is derived from an EMBL/GenBank/DDBJ whole genome shotgun (WGS) entry which is preliminary data.</text>
</comment>
<dbReference type="PROSITE" id="PS50005">
    <property type="entry name" value="TPR"/>
    <property type="match status" value="1"/>
</dbReference>
<gene>
    <name evidence="6" type="ORF">WMO64_15710</name>
</gene>
<dbReference type="RefSeq" id="WP_349232589.1">
    <property type="nucleotide sequence ID" value="NZ_JBBMFK010000036.1"/>
</dbReference>
<evidence type="ECO:0000313" key="7">
    <source>
        <dbReference type="Proteomes" id="UP001464378"/>
    </source>
</evidence>
<dbReference type="InterPro" id="IPR019734">
    <property type="entry name" value="TPR_rpt"/>
</dbReference>
<dbReference type="Pfam" id="PF13181">
    <property type="entry name" value="TPR_8"/>
    <property type="match status" value="1"/>
</dbReference>
<dbReference type="Proteomes" id="UP001464378">
    <property type="component" value="Unassembled WGS sequence"/>
</dbReference>
<evidence type="ECO:0000256" key="1">
    <source>
        <dbReference type="ARBA" id="ARBA00022737"/>
    </source>
</evidence>
<evidence type="ECO:0000313" key="6">
    <source>
        <dbReference type="EMBL" id="MEQ2444900.1"/>
    </source>
</evidence>
<dbReference type="SUPFAM" id="SSF48452">
    <property type="entry name" value="TPR-like"/>
    <property type="match status" value="1"/>
</dbReference>
<organism evidence="6 7">
    <name type="scientific">Pseudoflavonifractor intestinihominis</name>
    <dbReference type="NCBI Taxonomy" id="3133171"/>
    <lineage>
        <taxon>Bacteria</taxon>
        <taxon>Bacillati</taxon>
        <taxon>Bacillota</taxon>
        <taxon>Clostridia</taxon>
        <taxon>Eubacteriales</taxon>
        <taxon>Oscillospiraceae</taxon>
        <taxon>Pseudoflavonifractor</taxon>
    </lineage>
</organism>
<protein>
    <submittedName>
        <fullName evidence="6">Helix-turn-helix domain-containing protein</fullName>
    </submittedName>
</protein>
<feature type="domain" description="HTH cro/C1-type" evidence="5">
    <location>
        <begin position="9"/>
        <end position="63"/>
    </location>
</feature>
<keyword evidence="7" id="KW-1185">Reference proteome</keyword>
<feature type="repeat" description="TPR" evidence="4">
    <location>
        <begin position="251"/>
        <end position="284"/>
    </location>
</feature>
<dbReference type="InterPro" id="IPR010982">
    <property type="entry name" value="Lambda_DNA-bd_dom_sf"/>
</dbReference>
<dbReference type="InterPro" id="IPR011990">
    <property type="entry name" value="TPR-like_helical_dom_sf"/>
</dbReference>
<evidence type="ECO:0000256" key="2">
    <source>
        <dbReference type="ARBA" id="ARBA00022803"/>
    </source>
</evidence>
<accession>A0ABV1EDU8</accession>
<dbReference type="Gene3D" id="1.10.260.40">
    <property type="entry name" value="lambda repressor-like DNA-binding domains"/>
    <property type="match status" value="1"/>
</dbReference>
<dbReference type="Pfam" id="PF01381">
    <property type="entry name" value="HTH_3"/>
    <property type="match status" value="1"/>
</dbReference>
<dbReference type="CDD" id="cd00093">
    <property type="entry name" value="HTH_XRE"/>
    <property type="match status" value="1"/>
</dbReference>
<name>A0ABV1EDU8_9FIRM</name>
<dbReference type="SMART" id="SM00530">
    <property type="entry name" value="HTH_XRE"/>
    <property type="match status" value="1"/>
</dbReference>
<dbReference type="InterPro" id="IPR001387">
    <property type="entry name" value="Cro/C1-type_HTH"/>
</dbReference>
<dbReference type="InterPro" id="IPR013105">
    <property type="entry name" value="TPR_2"/>
</dbReference>
<reference evidence="6 7" key="1">
    <citation type="submission" date="2024-03" db="EMBL/GenBank/DDBJ databases">
        <title>Human intestinal bacterial collection.</title>
        <authorList>
            <person name="Pauvert C."/>
            <person name="Hitch T.C.A."/>
            <person name="Clavel T."/>
        </authorList>
    </citation>
    <scope>NUCLEOTIDE SEQUENCE [LARGE SCALE GENOMIC DNA]</scope>
    <source>
        <strain evidence="6 7">CLA-AP-H29</strain>
    </source>
</reference>
<sequence length="349" mass="40690">MELKLGNKIRQLRLQKGVTQDILARTLNVSYQTVSKWENGASMPDIQLLPEIAVYFGCTIDDLFDLSEQAQFERIENMLAMQEVLSTEEFRQAEGFLKGKLSGKEHKSDALRLLAGLFNHKADELRKTAEFYAKEALELAPEVKENHNNLQRAQEGTIPDWDMANHSRRIAYYQQFVRKNPGYLGGYLWLLDELIADQRLEEASEVWETVRQLDDSCRVPYYQGKIAWQRGEHQKAEDIWRQMLEDYSGDWLAFANMADAMAYACRYDEAIRYYKRAQELQPSPKYTDAQMTAAHIYEIQGKYAEAVESLEEELEILKHEWGVTEGREVEHIHREMDRLHRAMSHNATD</sequence>
<proteinExistence type="predicted"/>
<dbReference type="SMART" id="SM00028">
    <property type="entry name" value="TPR"/>
    <property type="match status" value="2"/>
</dbReference>
<keyword evidence="1" id="KW-0677">Repeat</keyword>
<dbReference type="PROSITE" id="PS50943">
    <property type="entry name" value="HTH_CROC1"/>
    <property type="match status" value="1"/>
</dbReference>
<keyword evidence="2 4" id="KW-0802">TPR repeat</keyword>
<dbReference type="SUPFAM" id="SSF47413">
    <property type="entry name" value="lambda repressor-like DNA-binding domains"/>
    <property type="match status" value="1"/>
</dbReference>
<dbReference type="Gene3D" id="1.25.40.10">
    <property type="entry name" value="Tetratricopeptide repeat domain"/>
    <property type="match status" value="1"/>
</dbReference>
<evidence type="ECO:0000259" key="5">
    <source>
        <dbReference type="PROSITE" id="PS50943"/>
    </source>
</evidence>
<dbReference type="EMBL" id="JBBMFK010000036">
    <property type="protein sequence ID" value="MEQ2444900.1"/>
    <property type="molecule type" value="Genomic_DNA"/>
</dbReference>
<evidence type="ECO:0000256" key="4">
    <source>
        <dbReference type="PROSITE-ProRule" id="PRU00339"/>
    </source>
</evidence>
<keyword evidence="3" id="KW-0238">DNA-binding</keyword>
<dbReference type="Pfam" id="PF07719">
    <property type="entry name" value="TPR_2"/>
    <property type="match status" value="1"/>
</dbReference>
<dbReference type="PANTHER" id="PTHR46558">
    <property type="entry name" value="TRACRIPTIONAL REGULATORY PROTEIN-RELATED-RELATED"/>
    <property type="match status" value="1"/>
</dbReference>